<protein>
    <recommendedName>
        <fullName evidence="5">PIN domain-containing protein</fullName>
    </recommendedName>
</protein>
<keyword evidence="1" id="KW-0540">Nuclease</keyword>
<dbReference type="InterPro" id="IPR029060">
    <property type="entry name" value="PIN-like_dom_sf"/>
</dbReference>
<dbReference type="Pfam" id="PF01850">
    <property type="entry name" value="PIN"/>
    <property type="match status" value="1"/>
</dbReference>
<dbReference type="KEGG" id="apre:CNX65_01335"/>
<dbReference type="InterPro" id="IPR002716">
    <property type="entry name" value="PIN_dom"/>
</dbReference>
<dbReference type="Gene3D" id="3.40.50.1010">
    <property type="entry name" value="5'-nuclease"/>
    <property type="match status" value="1"/>
</dbReference>
<evidence type="ECO:0000256" key="3">
    <source>
        <dbReference type="ARBA" id="ARBA00022801"/>
    </source>
</evidence>
<dbReference type="Proteomes" id="UP000218505">
    <property type="component" value="Chromosome"/>
</dbReference>
<evidence type="ECO:0000256" key="2">
    <source>
        <dbReference type="ARBA" id="ARBA00022723"/>
    </source>
</evidence>
<reference evidence="6" key="1">
    <citation type="submission" date="2017-09" db="EMBL/GenBank/DDBJ databases">
        <title>Complete Genome Sequence of ansamitocin-producing Bacterium Actinosynnema pretiosum X47.</title>
        <authorList>
            <person name="Cao G."/>
            <person name="Zong G."/>
            <person name="Zhong C."/>
            <person name="Fu J."/>
        </authorList>
    </citation>
    <scope>NUCLEOTIDE SEQUENCE [LARGE SCALE GENOMIC DNA]</scope>
    <source>
        <strain evidence="6">X47</strain>
    </source>
</reference>
<dbReference type="GO" id="GO:0004518">
    <property type="term" value="F:nuclease activity"/>
    <property type="evidence" value="ECO:0007669"/>
    <property type="project" value="UniProtKB-KW"/>
</dbReference>
<feature type="domain" description="PIN" evidence="5">
    <location>
        <begin position="10"/>
        <end position="128"/>
    </location>
</feature>
<dbReference type="GO" id="GO:0046872">
    <property type="term" value="F:metal ion binding"/>
    <property type="evidence" value="ECO:0007669"/>
    <property type="project" value="UniProtKB-KW"/>
</dbReference>
<name>A0A290YZC4_9PSEU</name>
<keyword evidence="4" id="KW-0460">Magnesium</keyword>
<evidence type="ECO:0000313" key="7">
    <source>
        <dbReference type="Proteomes" id="UP000218505"/>
    </source>
</evidence>
<gene>
    <name evidence="6" type="ORF">CNX65_01335</name>
</gene>
<evidence type="ECO:0000313" key="6">
    <source>
        <dbReference type="EMBL" id="ATE52097.1"/>
    </source>
</evidence>
<evidence type="ECO:0000259" key="5">
    <source>
        <dbReference type="Pfam" id="PF01850"/>
    </source>
</evidence>
<dbReference type="EMBL" id="CP023445">
    <property type="protein sequence ID" value="ATE52097.1"/>
    <property type="molecule type" value="Genomic_DNA"/>
</dbReference>
<keyword evidence="2" id="KW-0479">Metal-binding</keyword>
<dbReference type="SUPFAM" id="SSF88723">
    <property type="entry name" value="PIN domain-like"/>
    <property type="match status" value="1"/>
</dbReference>
<keyword evidence="3" id="KW-0378">Hydrolase</keyword>
<dbReference type="RefSeq" id="WP_096491131.1">
    <property type="nucleotide sequence ID" value="NZ_CP023445.1"/>
</dbReference>
<dbReference type="GO" id="GO:0016787">
    <property type="term" value="F:hydrolase activity"/>
    <property type="evidence" value="ECO:0007669"/>
    <property type="project" value="UniProtKB-KW"/>
</dbReference>
<dbReference type="AlphaFoldDB" id="A0A290YZC4"/>
<accession>A0A290YZC4</accession>
<sequence>MTQPSNFDLVYFDSNVFIHYLNREPRWYSKISALMTAADAGQFRIVTSPLLIVEAIGQSPGGKVNEQLEAVALAILDSKYVLPQEFNRSVAIRARDYVLRHRIPKMDAIHLASAVEANVDVLMTTDDDDYPIGTKFDGVWVDNPFVPTVMQRPDDLFAEAHD</sequence>
<keyword evidence="7" id="KW-1185">Reference proteome</keyword>
<organism evidence="6 7">
    <name type="scientific">Actinosynnema pretiosum</name>
    <dbReference type="NCBI Taxonomy" id="42197"/>
    <lineage>
        <taxon>Bacteria</taxon>
        <taxon>Bacillati</taxon>
        <taxon>Actinomycetota</taxon>
        <taxon>Actinomycetes</taxon>
        <taxon>Pseudonocardiales</taxon>
        <taxon>Pseudonocardiaceae</taxon>
        <taxon>Actinosynnema</taxon>
    </lineage>
</organism>
<evidence type="ECO:0000256" key="1">
    <source>
        <dbReference type="ARBA" id="ARBA00022722"/>
    </source>
</evidence>
<evidence type="ECO:0000256" key="4">
    <source>
        <dbReference type="ARBA" id="ARBA00022842"/>
    </source>
</evidence>
<proteinExistence type="predicted"/>